<accession>A0A6H1ZZS4</accession>
<organism evidence="1">
    <name type="scientific">viral metagenome</name>
    <dbReference type="NCBI Taxonomy" id="1070528"/>
    <lineage>
        <taxon>unclassified sequences</taxon>
        <taxon>metagenomes</taxon>
        <taxon>organismal metagenomes</taxon>
    </lineage>
</organism>
<proteinExistence type="predicted"/>
<dbReference type="AlphaFoldDB" id="A0A6H1ZZS4"/>
<dbReference type="EMBL" id="MT144366">
    <property type="protein sequence ID" value="QJA52765.1"/>
    <property type="molecule type" value="Genomic_DNA"/>
</dbReference>
<reference evidence="1" key="1">
    <citation type="submission" date="2020-03" db="EMBL/GenBank/DDBJ databases">
        <title>The deep terrestrial virosphere.</title>
        <authorList>
            <person name="Holmfeldt K."/>
            <person name="Nilsson E."/>
            <person name="Simone D."/>
            <person name="Lopez-Fernandez M."/>
            <person name="Wu X."/>
            <person name="de Brujin I."/>
            <person name="Lundin D."/>
            <person name="Andersson A."/>
            <person name="Bertilsson S."/>
            <person name="Dopson M."/>
        </authorList>
    </citation>
    <scope>NUCLEOTIDE SEQUENCE</scope>
    <source>
        <strain evidence="1">TM448A02994</strain>
    </source>
</reference>
<gene>
    <name evidence="1" type="ORF">TM448A02994_0008</name>
</gene>
<sequence>MSMGIYVRTKPAWNKGLKGYKHFKESEINKNIEICLDRIFRTFKNEKRI</sequence>
<protein>
    <submittedName>
        <fullName evidence="1">Uncharacterized protein</fullName>
    </submittedName>
</protein>
<evidence type="ECO:0000313" key="1">
    <source>
        <dbReference type="EMBL" id="QJA52765.1"/>
    </source>
</evidence>
<name>A0A6H1ZZS4_9ZZZZ</name>